<dbReference type="PROSITE" id="PS51257">
    <property type="entry name" value="PROKAR_LIPOPROTEIN"/>
    <property type="match status" value="1"/>
</dbReference>
<comment type="caution">
    <text evidence="3">The sequence shown here is derived from an EMBL/GenBank/DDBJ whole genome shotgun (WGS) entry which is preliminary data.</text>
</comment>
<accession>A0A4R1M1I6</accession>
<feature type="domain" description="DUF4097" evidence="2">
    <location>
        <begin position="157"/>
        <end position="342"/>
    </location>
</feature>
<keyword evidence="1" id="KW-0732">Signal</keyword>
<evidence type="ECO:0000256" key="1">
    <source>
        <dbReference type="SAM" id="SignalP"/>
    </source>
</evidence>
<dbReference type="PANTHER" id="PTHR34094">
    <property type="match status" value="1"/>
</dbReference>
<dbReference type="PANTHER" id="PTHR34094:SF1">
    <property type="entry name" value="PROTEIN FAM185A"/>
    <property type="match status" value="1"/>
</dbReference>
<evidence type="ECO:0000313" key="3">
    <source>
        <dbReference type="EMBL" id="TCK84714.1"/>
    </source>
</evidence>
<dbReference type="Pfam" id="PF13349">
    <property type="entry name" value="DUF4097"/>
    <property type="match status" value="1"/>
</dbReference>
<keyword evidence="4" id="KW-1185">Reference proteome</keyword>
<gene>
    <name evidence="3" type="ORF">C8N28_0006</name>
</gene>
<protein>
    <recommendedName>
        <fullName evidence="2">DUF4097 domain-containing protein</fullName>
    </recommendedName>
</protein>
<evidence type="ECO:0000259" key="2">
    <source>
        <dbReference type="Pfam" id="PF13349"/>
    </source>
</evidence>
<dbReference type="AlphaFoldDB" id="A0A4R1M1I6"/>
<sequence>MKLFTKLTILAGICVLLASSCMIGSIADRIAEASNGGDVGSGDAILITKNTYPVSSIQDLKVSTSGGSIDVAGDASQEAVIEMYVKPNNNRNLSQGEIQEILDRDYEIRIEQRGGTLEAYAKRRNNLNWRNGLSVSFKVRTGNKVTTDLSTSGGSIRLANLAGRQNFKTSGGSLDIENMDGNITGRTSGGSIQAYNSMGTINLSTSGGSIKMQGLNGDIDVSTSGGSIEGHSVNGSLTARTSGGSIDLESLTCSVNASTSGGSLTAVLNELPGDVRLSTSAGNVNLTLPSNTGANLDLKGFNVNVDGLANFQGSNNKGKLNGSINGGGANVQASTSAGNVNLTIR</sequence>
<feature type="signal peptide" evidence="1">
    <location>
        <begin position="1"/>
        <end position="27"/>
    </location>
</feature>
<dbReference type="EMBL" id="SMGO01000001">
    <property type="protein sequence ID" value="TCK84714.1"/>
    <property type="molecule type" value="Genomic_DNA"/>
</dbReference>
<organism evidence="3 4">
    <name type="scientific">Albibacterium bauzanense</name>
    <dbReference type="NCBI Taxonomy" id="653929"/>
    <lineage>
        <taxon>Bacteria</taxon>
        <taxon>Pseudomonadati</taxon>
        <taxon>Bacteroidota</taxon>
        <taxon>Sphingobacteriia</taxon>
        <taxon>Sphingobacteriales</taxon>
        <taxon>Sphingobacteriaceae</taxon>
        <taxon>Albibacterium</taxon>
    </lineage>
</organism>
<proteinExistence type="predicted"/>
<dbReference type="Proteomes" id="UP000294616">
    <property type="component" value="Unassembled WGS sequence"/>
</dbReference>
<feature type="chain" id="PRO_5020412845" description="DUF4097 domain-containing protein" evidence="1">
    <location>
        <begin position="28"/>
        <end position="345"/>
    </location>
</feature>
<dbReference type="RefSeq" id="WP_132220289.1">
    <property type="nucleotide sequence ID" value="NZ_SMGO01000001.1"/>
</dbReference>
<dbReference type="OrthoDB" id="1523429at2"/>
<dbReference type="InterPro" id="IPR025164">
    <property type="entry name" value="Toastrack_DUF4097"/>
</dbReference>
<name>A0A4R1M1I6_9SPHI</name>
<evidence type="ECO:0000313" key="4">
    <source>
        <dbReference type="Proteomes" id="UP000294616"/>
    </source>
</evidence>
<reference evidence="3 4" key="1">
    <citation type="submission" date="2019-03" db="EMBL/GenBank/DDBJ databases">
        <title>Genomic Encyclopedia of Archaeal and Bacterial Type Strains, Phase II (KMG-II): from individual species to whole genera.</title>
        <authorList>
            <person name="Goeker M."/>
        </authorList>
    </citation>
    <scope>NUCLEOTIDE SEQUENCE [LARGE SCALE GENOMIC DNA]</scope>
    <source>
        <strain evidence="3 4">DSM 22554</strain>
    </source>
</reference>